<dbReference type="InterPro" id="IPR029045">
    <property type="entry name" value="ClpP/crotonase-like_dom_sf"/>
</dbReference>
<dbReference type="PANTHER" id="PTHR43459">
    <property type="entry name" value="ENOYL-COA HYDRATASE"/>
    <property type="match status" value="1"/>
</dbReference>
<keyword evidence="4" id="KW-1185">Reference proteome</keyword>
<keyword evidence="2" id="KW-0732">Signal</keyword>
<sequence length="296" mass="32287">MHLLLLLSSFCAIIQAVAVSTCDTNFIVTTKVTPSYWRATFSCPPLNIQGLSFFQDYYALIDKIEADSEVKVVVFDSSAPDFWLDPFDVLNTVPPELSWDSYWGNVTRLANLPVLTVAAIRGITSGGGAEIAASLDIRFGSKEKAIVSQPEVSIGVVPGGGGLDLLPRLVGRARALEMVIGSDDMDAETAAHYGWLNRAIPDAQFESFVDKFARRVAGWDHEGIAAAKKIINAQSGFPTVNEWKEGFTAFATNFNRTVVQNRVAAFKKAGLQTDLDFEKNMSEIVLNYTGPGPWNV</sequence>
<accession>A0A6A6UKY2</accession>
<dbReference type="Pfam" id="PF00378">
    <property type="entry name" value="ECH_1"/>
    <property type="match status" value="1"/>
</dbReference>
<dbReference type="EMBL" id="MU004232">
    <property type="protein sequence ID" value="KAF2672356.1"/>
    <property type="molecule type" value="Genomic_DNA"/>
</dbReference>
<protein>
    <submittedName>
        <fullName evidence="3">ClpP/crotonase</fullName>
    </submittedName>
</protein>
<dbReference type="Proteomes" id="UP000799302">
    <property type="component" value="Unassembled WGS sequence"/>
</dbReference>
<gene>
    <name evidence="3" type="ORF">BT63DRAFT_438167</name>
</gene>
<feature type="chain" id="PRO_5025594686" evidence="2">
    <location>
        <begin position="17"/>
        <end position="296"/>
    </location>
</feature>
<evidence type="ECO:0000256" key="2">
    <source>
        <dbReference type="SAM" id="SignalP"/>
    </source>
</evidence>
<dbReference type="OrthoDB" id="410701at2759"/>
<dbReference type="SUPFAM" id="SSF52096">
    <property type="entry name" value="ClpP/crotonase"/>
    <property type="match status" value="1"/>
</dbReference>
<reference evidence="3" key="1">
    <citation type="journal article" date="2020" name="Stud. Mycol.">
        <title>101 Dothideomycetes genomes: a test case for predicting lifestyles and emergence of pathogens.</title>
        <authorList>
            <person name="Haridas S."/>
            <person name="Albert R."/>
            <person name="Binder M."/>
            <person name="Bloem J."/>
            <person name="Labutti K."/>
            <person name="Salamov A."/>
            <person name="Andreopoulos B."/>
            <person name="Baker S."/>
            <person name="Barry K."/>
            <person name="Bills G."/>
            <person name="Bluhm B."/>
            <person name="Cannon C."/>
            <person name="Castanera R."/>
            <person name="Culley D."/>
            <person name="Daum C."/>
            <person name="Ezra D."/>
            <person name="Gonzalez J."/>
            <person name="Henrissat B."/>
            <person name="Kuo A."/>
            <person name="Liang C."/>
            <person name="Lipzen A."/>
            <person name="Lutzoni F."/>
            <person name="Magnuson J."/>
            <person name="Mondo S."/>
            <person name="Nolan M."/>
            <person name="Ohm R."/>
            <person name="Pangilinan J."/>
            <person name="Park H.-J."/>
            <person name="Ramirez L."/>
            <person name="Alfaro M."/>
            <person name="Sun H."/>
            <person name="Tritt A."/>
            <person name="Yoshinaga Y."/>
            <person name="Zwiers L.-H."/>
            <person name="Turgeon B."/>
            <person name="Goodwin S."/>
            <person name="Spatafora J."/>
            <person name="Crous P."/>
            <person name="Grigoriev I."/>
        </authorList>
    </citation>
    <scope>NUCLEOTIDE SEQUENCE</scope>
    <source>
        <strain evidence="3">CBS 115976</strain>
    </source>
</reference>
<evidence type="ECO:0000313" key="4">
    <source>
        <dbReference type="Proteomes" id="UP000799302"/>
    </source>
</evidence>
<dbReference type="CDD" id="cd06558">
    <property type="entry name" value="crotonase-like"/>
    <property type="match status" value="1"/>
</dbReference>
<name>A0A6A6UKY2_9PEZI</name>
<organism evidence="3 4">
    <name type="scientific">Microthyrium microscopicum</name>
    <dbReference type="NCBI Taxonomy" id="703497"/>
    <lineage>
        <taxon>Eukaryota</taxon>
        <taxon>Fungi</taxon>
        <taxon>Dikarya</taxon>
        <taxon>Ascomycota</taxon>
        <taxon>Pezizomycotina</taxon>
        <taxon>Dothideomycetes</taxon>
        <taxon>Dothideomycetes incertae sedis</taxon>
        <taxon>Microthyriales</taxon>
        <taxon>Microthyriaceae</taxon>
        <taxon>Microthyrium</taxon>
    </lineage>
</organism>
<keyword evidence="1" id="KW-0843">Virulence</keyword>
<dbReference type="InterPro" id="IPR001753">
    <property type="entry name" value="Enoyl-CoA_hydra/iso"/>
</dbReference>
<dbReference type="PANTHER" id="PTHR43459:SF1">
    <property type="entry name" value="EG:BACN32G11.4 PROTEIN"/>
    <property type="match status" value="1"/>
</dbReference>
<dbReference type="AlphaFoldDB" id="A0A6A6UKY2"/>
<evidence type="ECO:0000313" key="3">
    <source>
        <dbReference type="EMBL" id="KAF2672356.1"/>
    </source>
</evidence>
<proteinExistence type="predicted"/>
<dbReference type="Gene3D" id="3.90.226.10">
    <property type="entry name" value="2-enoyl-CoA Hydratase, Chain A, domain 1"/>
    <property type="match status" value="1"/>
</dbReference>
<evidence type="ECO:0000256" key="1">
    <source>
        <dbReference type="ARBA" id="ARBA00023026"/>
    </source>
</evidence>
<feature type="signal peptide" evidence="2">
    <location>
        <begin position="1"/>
        <end position="16"/>
    </location>
</feature>